<evidence type="ECO:0000313" key="1">
    <source>
        <dbReference type="EMBL" id="KAH1130620.1"/>
    </source>
</evidence>
<dbReference type="EMBL" id="JAIQCV010000001">
    <property type="protein sequence ID" value="KAH1130620.1"/>
    <property type="molecule type" value="Genomic_DNA"/>
</dbReference>
<accession>A0A9D4AK50</accession>
<organism evidence="1 2">
    <name type="scientific">Gossypium stocksii</name>
    <dbReference type="NCBI Taxonomy" id="47602"/>
    <lineage>
        <taxon>Eukaryota</taxon>
        <taxon>Viridiplantae</taxon>
        <taxon>Streptophyta</taxon>
        <taxon>Embryophyta</taxon>
        <taxon>Tracheophyta</taxon>
        <taxon>Spermatophyta</taxon>
        <taxon>Magnoliopsida</taxon>
        <taxon>eudicotyledons</taxon>
        <taxon>Gunneridae</taxon>
        <taxon>Pentapetalae</taxon>
        <taxon>rosids</taxon>
        <taxon>malvids</taxon>
        <taxon>Malvales</taxon>
        <taxon>Malvaceae</taxon>
        <taxon>Malvoideae</taxon>
        <taxon>Gossypium</taxon>
    </lineage>
</organism>
<evidence type="ECO:0000313" key="2">
    <source>
        <dbReference type="Proteomes" id="UP000828251"/>
    </source>
</evidence>
<sequence length="114" mass="13497">MVMPMTGVLIVNRFGVILNYLTKQGDITFFPLWRGLEHFQYHHAFTIAHVYDNHNVMVQIEGDYLMPTISAYWIRHRAPSTVGRQTMYMSHLEFYRQLKPCNLKTPIITIEDYC</sequence>
<keyword evidence="2" id="KW-1185">Reference proteome</keyword>
<reference evidence="1 2" key="1">
    <citation type="journal article" date="2021" name="Plant Biotechnol. J.">
        <title>Multi-omics assisted identification of the key and species-specific regulatory components of drought-tolerant mechanisms in Gossypium stocksii.</title>
        <authorList>
            <person name="Yu D."/>
            <person name="Ke L."/>
            <person name="Zhang D."/>
            <person name="Wu Y."/>
            <person name="Sun Y."/>
            <person name="Mei J."/>
            <person name="Sun J."/>
            <person name="Sun Y."/>
        </authorList>
    </citation>
    <scope>NUCLEOTIDE SEQUENCE [LARGE SCALE GENOMIC DNA]</scope>
    <source>
        <strain evidence="2">cv. E1</strain>
        <tissue evidence="1">Leaf</tissue>
    </source>
</reference>
<proteinExistence type="predicted"/>
<comment type="caution">
    <text evidence="1">The sequence shown here is derived from an EMBL/GenBank/DDBJ whole genome shotgun (WGS) entry which is preliminary data.</text>
</comment>
<gene>
    <name evidence="1" type="ORF">J1N35_001998</name>
</gene>
<dbReference type="Proteomes" id="UP000828251">
    <property type="component" value="Unassembled WGS sequence"/>
</dbReference>
<dbReference type="OrthoDB" id="1694816at2759"/>
<name>A0A9D4AK50_9ROSI</name>
<dbReference type="AlphaFoldDB" id="A0A9D4AK50"/>
<protein>
    <submittedName>
        <fullName evidence="1">Uncharacterized protein</fullName>
    </submittedName>
</protein>